<evidence type="ECO:0000256" key="1">
    <source>
        <dbReference type="ARBA" id="ARBA00004496"/>
    </source>
</evidence>
<dbReference type="GO" id="GO:0009360">
    <property type="term" value="C:DNA polymerase III complex"/>
    <property type="evidence" value="ECO:0007669"/>
    <property type="project" value="InterPro"/>
</dbReference>
<dbReference type="InterPro" id="IPR022634">
    <property type="entry name" value="DNA_polIII_beta_N"/>
</dbReference>
<keyword evidence="3" id="KW-0963">Cytoplasm</keyword>
<dbReference type="Pfam" id="PF02767">
    <property type="entry name" value="DNA_pol3_beta_2"/>
    <property type="match status" value="1"/>
</dbReference>
<dbReference type="GO" id="GO:0008408">
    <property type="term" value="F:3'-5' exonuclease activity"/>
    <property type="evidence" value="ECO:0007669"/>
    <property type="project" value="InterPro"/>
</dbReference>
<evidence type="ECO:0000259" key="10">
    <source>
        <dbReference type="Pfam" id="PF02767"/>
    </source>
</evidence>
<dbReference type="GO" id="GO:0005737">
    <property type="term" value="C:cytoplasm"/>
    <property type="evidence" value="ECO:0007669"/>
    <property type="project" value="UniProtKB-SubCell"/>
</dbReference>
<dbReference type="PANTHER" id="PTHR30478:SF0">
    <property type="entry name" value="BETA SLIDING CLAMP"/>
    <property type="match status" value="1"/>
</dbReference>
<dbReference type="InterPro" id="IPR001001">
    <property type="entry name" value="DNA_polIII_beta"/>
</dbReference>
<evidence type="ECO:0000313" key="14">
    <source>
        <dbReference type="EMBL" id="CAB5013178.1"/>
    </source>
</evidence>
<evidence type="ECO:0000259" key="11">
    <source>
        <dbReference type="Pfam" id="PF02768"/>
    </source>
</evidence>
<evidence type="ECO:0000256" key="4">
    <source>
        <dbReference type="ARBA" id="ARBA00022679"/>
    </source>
</evidence>
<evidence type="ECO:0000256" key="8">
    <source>
        <dbReference type="ARBA" id="ARBA00023125"/>
    </source>
</evidence>
<dbReference type="Gene3D" id="3.10.150.10">
    <property type="entry name" value="DNA Polymerase III, subunit A, domain 2"/>
    <property type="match status" value="3"/>
</dbReference>
<keyword evidence="7" id="KW-0239">DNA-directed DNA polymerase</keyword>
<dbReference type="CDD" id="cd00140">
    <property type="entry name" value="beta_clamp"/>
    <property type="match status" value="1"/>
</dbReference>
<gene>
    <name evidence="12" type="ORF">UFOPK3587_00339</name>
    <name evidence="13" type="ORF">UFOPK3984_00362</name>
    <name evidence="14" type="ORF">UFOPK4114_00376</name>
</gene>
<dbReference type="InterPro" id="IPR046938">
    <property type="entry name" value="DNA_clamp_sf"/>
</dbReference>
<evidence type="ECO:0000256" key="2">
    <source>
        <dbReference type="ARBA" id="ARBA00010752"/>
    </source>
</evidence>
<dbReference type="GO" id="GO:0003677">
    <property type="term" value="F:DNA binding"/>
    <property type="evidence" value="ECO:0007669"/>
    <property type="project" value="UniProtKB-KW"/>
</dbReference>
<evidence type="ECO:0000313" key="12">
    <source>
        <dbReference type="EMBL" id="CAB4898593.1"/>
    </source>
</evidence>
<dbReference type="GO" id="GO:0006271">
    <property type="term" value="P:DNA strand elongation involved in DNA replication"/>
    <property type="evidence" value="ECO:0007669"/>
    <property type="project" value="TreeGrafter"/>
</dbReference>
<keyword evidence="8" id="KW-0238">DNA-binding</keyword>
<feature type="domain" description="DNA polymerase III beta sliding clamp central" evidence="10">
    <location>
        <begin position="127"/>
        <end position="246"/>
    </location>
</feature>
<dbReference type="Pfam" id="PF00712">
    <property type="entry name" value="DNA_pol3_beta"/>
    <property type="match status" value="1"/>
</dbReference>
<protein>
    <submittedName>
        <fullName evidence="12">Unannotated protein</fullName>
    </submittedName>
</protein>
<dbReference type="PIRSF" id="PIRSF000804">
    <property type="entry name" value="DNA_pol_III_b"/>
    <property type="match status" value="1"/>
</dbReference>
<sequence>MKFTVDQHALADAVSWVSKSLPSRPINPALHGIVIEVEKNKVHLSASNQEKSSKADFSADVTETGKVLVSGHLLNEISRSLPNKPVTVQLDGARVLVTAGSAKFTLPTTDAETYPTLPEIPEITGVIASDVFAKAVLQVATAASKDESLQKYTGVFVQIKNDTITLTATDKYRLAICEIQWEATHPNTELTALLRARTLEDAAKSLTTSKTVSIYLTPNTAKEHLAGFVIDGKSLTSRMLNDSYPEYSKVIPTEFTSTAIIEVAPLLDSVRRVALVTDKTIPLRLAFSPNRLELEAGSADGKGIGEEGLNIVLQGEPITIAFNPEFLMEGLHAVGTAFVKISFTTATKAAVLTGIPTADGKEIDNYKYILMPTLLPRK</sequence>
<dbReference type="EMBL" id="CAFBOP010000008">
    <property type="protein sequence ID" value="CAB4980533.1"/>
    <property type="molecule type" value="Genomic_DNA"/>
</dbReference>
<comment type="subcellular location">
    <subcellularLocation>
        <location evidence="1">Cytoplasm</location>
    </subcellularLocation>
</comment>
<evidence type="ECO:0000313" key="13">
    <source>
        <dbReference type="EMBL" id="CAB4980533.1"/>
    </source>
</evidence>
<reference evidence="12" key="1">
    <citation type="submission" date="2020-05" db="EMBL/GenBank/DDBJ databases">
        <authorList>
            <person name="Chiriac C."/>
            <person name="Salcher M."/>
            <person name="Ghai R."/>
            <person name="Kavagutti S V."/>
        </authorList>
    </citation>
    <scope>NUCLEOTIDE SEQUENCE</scope>
</reference>
<evidence type="ECO:0000256" key="5">
    <source>
        <dbReference type="ARBA" id="ARBA00022695"/>
    </source>
</evidence>
<dbReference type="EMBL" id="CAFBMN010000009">
    <property type="protein sequence ID" value="CAB4898593.1"/>
    <property type="molecule type" value="Genomic_DNA"/>
</dbReference>
<proteinExistence type="inferred from homology"/>
<dbReference type="AlphaFoldDB" id="A0A6J7G3K3"/>
<keyword evidence="6" id="KW-0235">DNA replication</keyword>
<keyword evidence="5" id="KW-0548">Nucleotidyltransferase</keyword>
<dbReference type="NCBIfam" id="TIGR00663">
    <property type="entry name" value="dnan"/>
    <property type="match status" value="1"/>
</dbReference>
<feature type="domain" description="DNA polymerase III beta sliding clamp C-terminal" evidence="11">
    <location>
        <begin position="249"/>
        <end position="356"/>
    </location>
</feature>
<dbReference type="GO" id="GO:0003887">
    <property type="term" value="F:DNA-directed DNA polymerase activity"/>
    <property type="evidence" value="ECO:0007669"/>
    <property type="project" value="UniProtKB-KW"/>
</dbReference>
<evidence type="ECO:0000256" key="3">
    <source>
        <dbReference type="ARBA" id="ARBA00022490"/>
    </source>
</evidence>
<accession>A0A6J7G3K3</accession>
<evidence type="ECO:0000256" key="7">
    <source>
        <dbReference type="ARBA" id="ARBA00022932"/>
    </source>
</evidence>
<evidence type="ECO:0000256" key="6">
    <source>
        <dbReference type="ARBA" id="ARBA00022705"/>
    </source>
</evidence>
<dbReference type="EMBL" id="CAFBPP010000008">
    <property type="protein sequence ID" value="CAB5013178.1"/>
    <property type="molecule type" value="Genomic_DNA"/>
</dbReference>
<evidence type="ECO:0000259" key="9">
    <source>
        <dbReference type="Pfam" id="PF00712"/>
    </source>
</evidence>
<name>A0A6J7G3K3_9ZZZZ</name>
<feature type="domain" description="DNA polymerase III beta sliding clamp N-terminal" evidence="9">
    <location>
        <begin position="1"/>
        <end position="118"/>
    </location>
</feature>
<keyword evidence="4" id="KW-0808">Transferase</keyword>
<dbReference type="Pfam" id="PF02768">
    <property type="entry name" value="DNA_pol3_beta_3"/>
    <property type="match status" value="1"/>
</dbReference>
<organism evidence="12">
    <name type="scientific">freshwater metagenome</name>
    <dbReference type="NCBI Taxonomy" id="449393"/>
    <lineage>
        <taxon>unclassified sequences</taxon>
        <taxon>metagenomes</taxon>
        <taxon>ecological metagenomes</taxon>
    </lineage>
</organism>
<dbReference type="InterPro" id="IPR022637">
    <property type="entry name" value="DNA_polIII_beta_cen"/>
</dbReference>
<dbReference type="PANTHER" id="PTHR30478">
    <property type="entry name" value="DNA POLYMERASE III SUBUNIT BETA"/>
    <property type="match status" value="1"/>
</dbReference>
<dbReference type="SUPFAM" id="SSF55979">
    <property type="entry name" value="DNA clamp"/>
    <property type="match status" value="3"/>
</dbReference>
<dbReference type="SMART" id="SM00480">
    <property type="entry name" value="POL3Bc"/>
    <property type="match status" value="1"/>
</dbReference>
<comment type="similarity">
    <text evidence="2">Belongs to the beta sliding clamp family.</text>
</comment>
<dbReference type="InterPro" id="IPR022635">
    <property type="entry name" value="DNA_polIII_beta_C"/>
</dbReference>